<dbReference type="Pfam" id="PF12838">
    <property type="entry name" value="Fer4_7"/>
    <property type="match status" value="1"/>
</dbReference>
<evidence type="ECO:0000256" key="6">
    <source>
        <dbReference type="ARBA" id="ARBA00022967"/>
    </source>
</evidence>
<evidence type="ECO:0000256" key="3">
    <source>
        <dbReference type="ARBA" id="ARBA00022719"/>
    </source>
</evidence>
<keyword evidence="4" id="KW-0479">Metal-binding</keyword>
<dbReference type="InterPro" id="IPR017900">
    <property type="entry name" value="4Fe4S_Fe_S_CS"/>
</dbReference>
<keyword evidence="1" id="KW-1003">Cell membrane</keyword>
<keyword evidence="5" id="KW-0677">Repeat</keyword>
<accession>A0A6J6M6T9</accession>
<evidence type="ECO:0000313" key="14">
    <source>
        <dbReference type="EMBL" id="CAB4683171.1"/>
    </source>
</evidence>
<evidence type="ECO:0000313" key="13">
    <source>
        <dbReference type="EMBL" id="CAB4669696.1"/>
    </source>
</evidence>
<dbReference type="EMBL" id="CAEZXN010000001">
    <property type="protein sequence ID" value="CAB4683171.1"/>
    <property type="molecule type" value="Genomic_DNA"/>
</dbReference>
<sequence length="124" mass="13799">MENPLRAELALDASACTSCMICVRECPTWCITVDAHQEEREEGGRRPIKVNILDKFEVDYGLCMFCGICVDACPHDALFWAPDAENVLKEGAGGNGARQNLVYQISRLEDALPRAVRPEKKEQS</sequence>
<dbReference type="GO" id="GO:0048038">
    <property type="term" value="F:quinone binding"/>
    <property type="evidence" value="ECO:0007669"/>
    <property type="project" value="UniProtKB-KW"/>
</dbReference>
<evidence type="ECO:0000256" key="2">
    <source>
        <dbReference type="ARBA" id="ARBA00022485"/>
    </source>
</evidence>
<dbReference type="EMBL" id="CAEZXB010000004">
    <property type="protein sequence ID" value="CAB4669696.1"/>
    <property type="molecule type" value="Genomic_DNA"/>
</dbReference>
<evidence type="ECO:0000256" key="8">
    <source>
        <dbReference type="ARBA" id="ARBA00023014"/>
    </source>
</evidence>
<dbReference type="GO" id="GO:0046872">
    <property type="term" value="F:metal ion binding"/>
    <property type="evidence" value="ECO:0007669"/>
    <property type="project" value="UniProtKB-KW"/>
</dbReference>
<feature type="domain" description="4Fe-4S ferredoxin-type" evidence="12">
    <location>
        <begin position="54"/>
        <end position="83"/>
    </location>
</feature>
<protein>
    <submittedName>
        <fullName evidence="13">Unannotated protein</fullName>
    </submittedName>
</protein>
<evidence type="ECO:0000256" key="5">
    <source>
        <dbReference type="ARBA" id="ARBA00022737"/>
    </source>
</evidence>
<evidence type="ECO:0000256" key="7">
    <source>
        <dbReference type="ARBA" id="ARBA00023004"/>
    </source>
</evidence>
<proteinExistence type="predicted"/>
<dbReference type="GO" id="GO:0016020">
    <property type="term" value="C:membrane"/>
    <property type="evidence" value="ECO:0007669"/>
    <property type="project" value="InterPro"/>
</dbReference>
<evidence type="ECO:0000259" key="12">
    <source>
        <dbReference type="PROSITE" id="PS51379"/>
    </source>
</evidence>
<evidence type="ECO:0000256" key="9">
    <source>
        <dbReference type="ARBA" id="ARBA00023027"/>
    </source>
</evidence>
<keyword evidence="8" id="KW-0411">Iron-sulfur</keyword>
<dbReference type="Gene3D" id="3.30.70.3270">
    <property type="match status" value="1"/>
</dbReference>
<name>A0A6J6M6T9_9ZZZZ</name>
<dbReference type="GO" id="GO:0016651">
    <property type="term" value="F:oxidoreductase activity, acting on NAD(P)H"/>
    <property type="evidence" value="ECO:0007669"/>
    <property type="project" value="InterPro"/>
</dbReference>
<keyword evidence="2" id="KW-0004">4Fe-4S</keyword>
<evidence type="ECO:0000256" key="10">
    <source>
        <dbReference type="ARBA" id="ARBA00023075"/>
    </source>
</evidence>
<evidence type="ECO:0000256" key="1">
    <source>
        <dbReference type="ARBA" id="ARBA00022475"/>
    </source>
</evidence>
<keyword evidence="10" id="KW-0830">Ubiquinone</keyword>
<organism evidence="13">
    <name type="scientific">freshwater metagenome</name>
    <dbReference type="NCBI Taxonomy" id="449393"/>
    <lineage>
        <taxon>unclassified sequences</taxon>
        <taxon>metagenomes</taxon>
        <taxon>ecological metagenomes</taxon>
    </lineage>
</organism>
<keyword evidence="7" id="KW-0408">Iron</keyword>
<dbReference type="PROSITE" id="PS00198">
    <property type="entry name" value="4FE4S_FER_1"/>
    <property type="match status" value="1"/>
</dbReference>
<evidence type="ECO:0000256" key="4">
    <source>
        <dbReference type="ARBA" id="ARBA00022723"/>
    </source>
</evidence>
<reference evidence="13" key="1">
    <citation type="submission" date="2020-05" db="EMBL/GenBank/DDBJ databases">
        <authorList>
            <person name="Chiriac C."/>
            <person name="Salcher M."/>
            <person name="Ghai R."/>
            <person name="Kavagutti S V."/>
        </authorList>
    </citation>
    <scope>NUCLEOTIDE SEQUENCE</scope>
</reference>
<dbReference type="PROSITE" id="PS51379">
    <property type="entry name" value="4FE4S_FER_2"/>
    <property type="match status" value="2"/>
</dbReference>
<keyword evidence="3" id="KW-0874">Quinone</keyword>
<dbReference type="SUPFAM" id="SSF54862">
    <property type="entry name" value="4Fe-4S ferredoxins"/>
    <property type="match status" value="1"/>
</dbReference>
<dbReference type="PANTHER" id="PTHR10849:SF24">
    <property type="entry name" value="NADH-QUINONE OXIDOREDUCTASE SUBUNIT I 2"/>
    <property type="match status" value="1"/>
</dbReference>
<dbReference type="AlphaFoldDB" id="A0A6J6M6T9"/>
<keyword evidence="9" id="KW-0520">NAD</keyword>
<keyword evidence="6" id="KW-1278">Translocase</keyword>
<gene>
    <name evidence="13" type="ORF">UFOPK2342_00356</name>
    <name evidence="14" type="ORF">UFOPK2423_00083</name>
</gene>
<dbReference type="PANTHER" id="PTHR10849">
    <property type="entry name" value="NADH DEHYDROGENASE UBIQUINONE IRON-SULFUR PROTEIN 8, MITOCHONDRIAL"/>
    <property type="match status" value="1"/>
</dbReference>
<dbReference type="InterPro" id="IPR010226">
    <property type="entry name" value="NADH_quinone_OxRdtase_chainI"/>
</dbReference>
<keyword evidence="11" id="KW-0472">Membrane</keyword>
<dbReference type="GO" id="GO:0051539">
    <property type="term" value="F:4 iron, 4 sulfur cluster binding"/>
    <property type="evidence" value="ECO:0007669"/>
    <property type="project" value="UniProtKB-KW"/>
</dbReference>
<evidence type="ECO:0000256" key="11">
    <source>
        <dbReference type="ARBA" id="ARBA00023136"/>
    </source>
</evidence>
<dbReference type="InterPro" id="IPR017896">
    <property type="entry name" value="4Fe4S_Fe-S-bd"/>
</dbReference>
<feature type="domain" description="4Fe-4S ferredoxin-type" evidence="12">
    <location>
        <begin position="7"/>
        <end position="36"/>
    </location>
</feature>